<evidence type="ECO:0000256" key="3">
    <source>
        <dbReference type="ARBA" id="ARBA00022793"/>
    </source>
</evidence>
<dbReference type="RefSeq" id="WP_196149472.1">
    <property type="nucleotide sequence ID" value="NZ_JADMLG010000004.1"/>
</dbReference>
<proteinExistence type="inferred from homology"/>
<gene>
    <name evidence="8" type="ORF">IT779_12790</name>
</gene>
<evidence type="ECO:0000313" key="9">
    <source>
        <dbReference type="Proteomes" id="UP000655751"/>
    </source>
</evidence>
<keyword evidence="5 7" id="KW-0456">Lyase</keyword>
<dbReference type="GO" id="GO:0019752">
    <property type="term" value="P:carboxylic acid metabolic process"/>
    <property type="evidence" value="ECO:0007669"/>
    <property type="project" value="InterPro"/>
</dbReference>
<dbReference type="Proteomes" id="UP000655751">
    <property type="component" value="Unassembled WGS sequence"/>
</dbReference>
<dbReference type="GO" id="GO:0008483">
    <property type="term" value="F:transaminase activity"/>
    <property type="evidence" value="ECO:0007669"/>
    <property type="project" value="UniProtKB-KW"/>
</dbReference>
<feature type="modified residue" description="N6-(pyridoxal phosphate)lysine" evidence="6">
    <location>
        <position position="302"/>
    </location>
</feature>
<dbReference type="GO" id="GO:0030170">
    <property type="term" value="F:pyridoxal phosphate binding"/>
    <property type="evidence" value="ECO:0007669"/>
    <property type="project" value="InterPro"/>
</dbReference>
<dbReference type="InterPro" id="IPR015422">
    <property type="entry name" value="PyrdxlP-dep_Trfase_small"/>
</dbReference>
<name>A0A931N418_9NOCA</name>
<comment type="cofactor">
    <cofactor evidence="1 6 7">
        <name>pyridoxal 5'-phosphate</name>
        <dbReference type="ChEBI" id="CHEBI:597326"/>
    </cofactor>
</comment>
<keyword evidence="3" id="KW-0210">Decarboxylase</keyword>
<dbReference type="InterPro" id="IPR010977">
    <property type="entry name" value="Aromatic_deC"/>
</dbReference>
<dbReference type="PANTHER" id="PTHR11999:SF70">
    <property type="entry name" value="MIP05841P"/>
    <property type="match status" value="1"/>
</dbReference>
<dbReference type="EMBL" id="JADMLG010000004">
    <property type="protein sequence ID" value="MBH0777158.1"/>
    <property type="molecule type" value="Genomic_DNA"/>
</dbReference>
<keyword evidence="8" id="KW-0032">Aminotransferase</keyword>
<dbReference type="Gene3D" id="3.90.1150.10">
    <property type="entry name" value="Aspartate Aminotransferase, domain 1"/>
    <property type="match status" value="1"/>
</dbReference>
<dbReference type="InterPro" id="IPR015424">
    <property type="entry name" value="PyrdxlP-dep_Trfase"/>
</dbReference>
<evidence type="ECO:0000313" key="8">
    <source>
        <dbReference type="EMBL" id="MBH0777158.1"/>
    </source>
</evidence>
<dbReference type="PANTHER" id="PTHR11999">
    <property type="entry name" value="GROUP II PYRIDOXAL-5-PHOSPHATE DECARBOXYLASE"/>
    <property type="match status" value="1"/>
</dbReference>
<keyword evidence="9" id="KW-1185">Reference proteome</keyword>
<reference evidence="8" key="1">
    <citation type="submission" date="2020-11" db="EMBL/GenBank/DDBJ databases">
        <title>Nocardia NEAU-351.nov., a novel actinomycete isolated from the cow dung.</title>
        <authorList>
            <person name="Zhang X."/>
        </authorList>
    </citation>
    <scope>NUCLEOTIDE SEQUENCE</scope>
    <source>
        <strain evidence="8">NEAU-351</strain>
    </source>
</reference>
<dbReference type="Pfam" id="PF00282">
    <property type="entry name" value="Pyridoxal_deC"/>
    <property type="match status" value="1"/>
</dbReference>
<evidence type="ECO:0000256" key="2">
    <source>
        <dbReference type="ARBA" id="ARBA00009533"/>
    </source>
</evidence>
<dbReference type="InterPro" id="IPR015421">
    <property type="entry name" value="PyrdxlP-dep_Trfase_major"/>
</dbReference>
<evidence type="ECO:0000256" key="6">
    <source>
        <dbReference type="PIRSR" id="PIRSR602129-50"/>
    </source>
</evidence>
<evidence type="ECO:0000256" key="4">
    <source>
        <dbReference type="ARBA" id="ARBA00022898"/>
    </source>
</evidence>
<dbReference type="GO" id="GO:0004058">
    <property type="term" value="F:aromatic-L-amino-acid decarboxylase activity"/>
    <property type="evidence" value="ECO:0007669"/>
    <property type="project" value="UniProtKB-ARBA"/>
</dbReference>
<accession>A0A931N418</accession>
<evidence type="ECO:0000256" key="5">
    <source>
        <dbReference type="ARBA" id="ARBA00023239"/>
    </source>
</evidence>
<comment type="similarity">
    <text evidence="2 7">Belongs to the group II decarboxylase family.</text>
</comment>
<dbReference type="SUPFAM" id="SSF53383">
    <property type="entry name" value="PLP-dependent transferases"/>
    <property type="match status" value="1"/>
</dbReference>
<evidence type="ECO:0000256" key="1">
    <source>
        <dbReference type="ARBA" id="ARBA00001933"/>
    </source>
</evidence>
<sequence>MSSPAPSTDQRGGDPQSAKSRLVLDAARRAATYIDGCRDRGVFPTRQAVSDLARFPRDLAREPVPAHEVLAMLDEVGSPATVVSTAGRYFGYVNGGTDPVAAAAAVLVGAWDQNVALPVMSPVAAHLDELAARWSCQLLGLPDTAVAAFCSGATIANLTGILAARDALLHRAGWSVERRGLAGAPALRVVASAEIHASVVKALRAAGFGADQIERAPTDDRGRVLVDRFPAVDDRTVVLLQAGNVDTGHSDPFDQLIPVVRDRGGWVHVDGAFGLWAAASETQRHLVAGVESADSWATDAHKWLNAPYDSGIAICRDPEDLRRAVASHAAYLSTDAERAPAHLGLQMSQRARGAEVWAILAGRGRRGVADLVDSLCAHATRMAALLAAGGARVLVPTVLNQVLVRFDDDETTDAVIAAVQADRTCWVAGTEWHGHRAMRVSVCDAATTVTDIEIAAAAILRCRRALDVT</sequence>
<dbReference type="AlphaFoldDB" id="A0A931N418"/>
<organism evidence="8 9">
    <name type="scientific">Nocardia bovistercoris</name>
    <dbReference type="NCBI Taxonomy" id="2785916"/>
    <lineage>
        <taxon>Bacteria</taxon>
        <taxon>Bacillati</taxon>
        <taxon>Actinomycetota</taxon>
        <taxon>Actinomycetes</taxon>
        <taxon>Mycobacteriales</taxon>
        <taxon>Nocardiaceae</taxon>
        <taxon>Nocardia</taxon>
    </lineage>
</organism>
<comment type="caution">
    <text evidence="8">The sequence shown here is derived from an EMBL/GenBank/DDBJ whole genome shotgun (WGS) entry which is preliminary data.</text>
</comment>
<dbReference type="InterPro" id="IPR002129">
    <property type="entry name" value="PyrdxlP-dep_de-COase"/>
</dbReference>
<keyword evidence="4 6" id="KW-0663">Pyridoxal phosphate</keyword>
<protein>
    <submittedName>
        <fullName evidence="8">Aspartate aminotransferase family protein</fullName>
    </submittedName>
</protein>
<dbReference type="Gene3D" id="3.40.640.10">
    <property type="entry name" value="Type I PLP-dependent aspartate aminotransferase-like (Major domain)"/>
    <property type="match status" value="1"/>
</dbReference>
<keyword evidence="8" id="KW-0808">Transferase</keyword>
<evidence type="ECO:0000256" key="7">
    <source>
        <dbReference type="RuleBase" id="RU000382"/>
    </source>
</evidence>